<evidence type="ECO:0000313" key="12">
    <source>
        <dbReference type="Proteomes" id="UP001310022"/>
    </source>
</evidence>
<dbReference type="GO" id="GO:0008764">
    <property type="term" value="F:UDP-N-acetylmuramoylalanine-D-glutamate ligase activity"/>
    <property type="evidence" value="ECO:0007669"/>
    <property type="project" value="UniProtKB-UniRule"/>
</dbReference>
<dbReference type="GO" id="GO:0071555">
    <property type="term" value="P:cell wall organization"/>
    <property type="evidence" value="ECO:0007669"/>
    <property type="project" value="UniProtKB-KW"/>
</dbReference>
<dbReference type="Pfam" id="PF02875">
    <property type="entry name" value="Mur_ligase_C"/>
    <property type="match status" value="1"/>
</dbReference>
<evidence type="ECO:0000256" key="8">
    <source>
        <dbReference type="RuleBase" id="RU003664"/>
    </source>
</evidence>
<evidence type="ECO:0000256" key="3">
    <source>
        <dbReference type="ARBA" id="ARBA00022490"/>
    </source>
</evidence>
<reference evidence="11 12" key="1">
    <citation type="submission" date="2021-12" db="EMBL/GenBank/DDBJ databases">
        <title>Genome sequencing of bacteria with rrn-lacking chromosome and rrn-plasmid.</title>
        <authorList>
            <person name="Anda M."/>
            <person name="Iwasaki W."/>
        </authorList>
    </citation>
    <scope>NUCLEOTIDE SEQUENCE [LARGE SCALE GENOMIC DNA]</scope>
    <source>
        <strain evidence="11 12">NBRC 15940</strain>
    </source>
</reference>
<comment type="subcellular location">
    <subcellularLocation>
        <location evidence="1 7 8">Cytoplasm</location>
    </subcellularLocation>
</comment>
<dbReference type="RefSeq" id="WP_338236257.1">
    <property type="nucleotide sequence ID" value="NZ_BQKE01000001.1"/>
</dbReference>
<proteinExistence type="inferred from homology"/>
<dbReference type="InterPro" id="IPR036565">
    <property type="entry name" value="Mur-like_cat_sf"/>
</dbReference>
<dbReference type="EC" id="6.3.2.9" evidence="7 8"/>
<evidence type="ECO:0000313" key="11">
    <source>
        <dbReference type="EMBL" id="GJM60533.1"/>
    </source>
</evidence>
<feature type="binding site" evidence="7">
    <location>
        <begin position="109"/>
        <end position="115"/>
    </location>
    <ligand>
        <name>ATP</name>
        <dbReference type="ChEBI" id="CHEBI:30616"/>
    </ligand>
</feature>
<dbReference type="SUPFAM" id="SSF51984">
    <property type="entry name" value="MurCD N-terminal domain"/>
    <property type="match status" value="1"/>
</dbReference>
<accession>A0AAN4VVN3</accession>
<keyword evidence="12" id="KW-1185">Reference proteome</keyword>
<keyword evidence="7 8" id="KW-0131">Cell cycle</keyword>
<dbReference type="Proteomes" id="UP001310022">
    <property type="component" value="Unassembled WGS sequence"/>
</dbReference>
<sequence length="441" mass="48356">MKKVVVLGGGESGIGAALLAKAKGFEVFLSDRGAISEDRKAELTAAKIAFEEGQHTEDRILDASIVVKSPGIPDHLPLIQQFHQQGTPVVSELEFAYPFSNARFLAITGTNGKTTTTMLAYHLLKSAGKKVGLAGNVGFSLARQVMEEEADWYVLEVSSFQLDGMYDFAADAAVITNITPDHLDRYHNSMDEYIASKMRIAQNMGAMNPLIYLGNDANIRKGLASISVKHQLPFGLKEDGLSQAFMDGDWLKIPMADFEVNVKGLPLKGPHNFQNMMAAILLAQHAGLNREEIVHGLQTFQNVEHRLEFVAEIDGVKYYNDSKATNVDAVRYALDSFDAPIVWVAGGKDKGNDYQELEPLMPNVKALVCLGADNEKLLNYYNGKFPLADTHSVADCLLACRSMAEAGDVVLLSPACASFDLFNSYEHRGVLFKAEVLKYKK</sequence>
<dbReference type="SUPFAM" id="SSF53623">
    <property type="entry name" value="MurD-like peptide ligases, catalytic domain"/>
    <property type="match status" value="1"/>
</dbReference>
<evidence type="ECO:0000256" key="1">
    <source>
        <dbReference type="ARBA" id="ARBA00004496"/>
    </source>
</evidence>
<evidence type="ECO:0000256" key="7">
    <source>
        <dbReference type="HAMAP-Rule" id="MF_00639"/>
    </source>
</evidence>
<dbReference type="Gene3D" id="3.40.50.720">
    <property type="entry name" value="NAD(P)-binding Rossmann-like Domain"/>
    <property type="match status" value="1"/>
</dbReference>
<dbReference type="InterPro" id="IPR005762">
    <property type="entry name" value="MurD"/>
</dbReference>
<dbReference type="GO" id="GO:0051301">
    <property type="term" value="P:cell division"/>
    <property type="evidence" value="ECO:0007669"/>
    <property type="project" value="UniProtKB-KW"/>
</dbReference>
<organism evidence="11 12">
    <name type="scientific">Persicobacter diffluens</name>
    <dbReference type="NCBI Taxonomy" id="981"/>
    <lineage>
        <taxon>Bacteria</taxon>
        <taxon>Pseudomonadati</taxon>
        <taxon>Bacteroidota</taxon>
        <taxon>Cytophagia</taxon>
        <taxon>Cytophagales</taxon>
        <taxon>Persicobacteraceae</taxon>
        <taxon>Persicobacter</taxon>
    </lineage>
</organism>
<dbReference type="InterPro" id="IPR004101">
    <property type="entry name" value="Mur_ligase_C"/>
</dbReference>
<dbReference type="GO" id="GO:0005524">
    <property type="term" value="F:ATP binding"/>
    <property type="evidence" value="ECO:0007669"/>
    <property type="project" value="UniProtKB-UniRule"/>
</dbReference>
<dbReference type="InterPro" id="IPR013221">
    <property type="entry name" value="Mur_ligase_cen"/>
</dbReference>
<dbReference type="PANTHER" id="PTHR43692">
    <property type="entry name" value="UDP-N-ACETYLMURAMOYLALANINE--D-GLUTAMATE LIGASE"/>
    <property type="match status" value="1"/>
</dbReference>
<feature type="domain" description="Mur ligase central" evidence="10">
    <location>
        <begin position="107"/>
        <end position="283"/>
    </location>
</feature>
<dbReference type="Gene3D" id="3.40.1190.10">
    <property type="entry name" value="Mur-like, catalytic domain"/>
    <property type="match status" value="1"/>
</dbReference>
<dbReference type="GO" id="GO:0005737">
    <property type="term" value="C:cytoplasm"/>
    <property type="evidence" value="ECO:0007669"/>
    <property type="project" value="UniProtKB-SubCell"/>
</dbReference>
<evidence type="ECO:0000256" key="5">
    <source>
        <dbReference type="ARBA" id="ARBA00022741"/>
    </source>
</evidence>
<dbReference type="Pfam" id="PF08245">
    <property type="entry name" value="Mur_ligase_M"/>
    <property type="match status" value="1"/>
</dbReference>
<dbReference type="SUPFAM" id="SSF53244">
    <property type="entry name" value="MurD-like peptide ligases, peptide-binding domain"/>
    <property type="match status" value="1"/>
</dbReference>
<feature type="domain" description="Mur ligase C-terminal" evidence="9">
    <location>
        <begin position="305"/>
        <end position="416"/>
    </location>
</feature>
<keyword evidence="7 8" id="KW-0961">Cell wall biogenesis/degradation</keyword>
<dbReference type="PANTHER" id="PTHR43692:SF1">
    <property type="entry name" value="UDP-N-ACETYLMURAMOYLALANINE--D-GLUTAMATE LIGASE"/>
    <property type="match status" value="1"/>
</dbReference>
<dbReference type="HAMAP" id="MF_00639">
    <property type="entry name" value="MurD"/>
    <property type="match status" value="1"/>
</dbReference>
<keyword evidence="7 8" id="KW-0133">Cell shape</keyword>
<dbReference type="Gene3D" id="3.90.190.20">
    <property type="entry name" value="Mur ligase, C-terminal domain"/>
    <property type="match status" value="1"/>
</dbReference>
<comment type="caution">
    <text evidence="11">The sequence shown here is derived from an EMBL/GenBank/DDBJ whole genome shotgun (WGS) entry which is preliminary data.</text>
</comment>
<dbReference type="Pfam" id="PF21799">
    <property type="entry name" value="MurD-like_N"/>
    <property type="match status" value="1"/>
</dbReference>
<keyword evidence="3 7" id="KW-0963">Cytoplasm</keyword>
<evidence type="ECO:0000259" key="10">
    <source>
        <dbReference type="Pfam" id="PF08245"/>
    </source>
</evidence>
<gene>
    <name evidence="7 11" type="primary">murD</name>
    <name evidence="11" type="ORF">PEDI_10850</name>
</gene>
<comment type="pathway">
    <text evidence="2 7 8">Cell wall biogenesis; peptidoglycan biosynthesis.</text>
</comment>
<keyword evidence="7 8" id="KW-0132">Cell division</keyword>
<comment type="catalytic activity">
    <reaction evidence="7 8">
        <text>UDP-N-acetyl-alpha-D-muramoyl-L-alanine + D-glutamate + ATP = UDP-N-acetyl-alpha-D-muramoyl-L-alanyl-D-glutamate + ADP + phosphate + H(+)</text>
        <dbReference type="Rhea" id="RHEA:16429"/>
        <dbReference type="ChEBI" id="CHEBI:15378"/>
        <dbReference type="ChEBI" id="CHEBI:29986"/>
        <dbReference type="ChEBI" id="CHEBI:30616"/>
        <dbReference type="ChEBI" id="CHEBI:43474"/>
        <dbReference type="ChEBI" id="CHEBI:83898"/>
        <dbReference type="ChEBI" id="CHEBI:83900"/>
        <dbReference type="ChEBI" id="CHEBI:456216"/>
        <dbReference type="EC" id="6.3.2.9"/>
    </reaction>
</comment>
<protein>
    <recommendedName>
        <fullName evidence="7 8">UDP-N-acetylmuramoylalanine--D-glutamate ligase</fullName>
        <ecNumber evidence="7 8">6.3.2.9</ecNumber>
    </recommendedName>
    <alternativeName>
        <fullName evidence="7">D-glutamic acid-adding enzyme</fullName>
    </alternativeName>
    <alternativeName>
        <fullName evidence="7">UDP-N-acetylmuramoyl-L-alanyl-D-glutamate synthetase</fullName>
    </alternativeName>
</protein>
<evidence type="ECO:0000256" key="2">
    <source>
        <dbReference type="ARBA" id="ARBA00004752"/>
    </source>
</evidence>
<keyword evidence="4 7" id="KW-0436">Ligase</keyword>
<dbReference type="GO" id="GO:0008360">
    <property type="term" value="P:regulation of cell shape"/>
    <property type="evidence" value="ECO:0007669"/>
    <property type="project" value="UniProtKB-KW"/>
</dbReference>
<keyword evidence="5 7" id="KW-0547">Nucleotide-binding</keyword>
<dbReference type="NCBIfam" id="TIGR01087">
    <property type="entry name" value="murD"/>
    <property type="match status" value="1"/>
</dbReference>
<comment type="function">
    <text evidence="7 8">Cell wall formation. Catalyzes the addition of glutamate to the nucleotide precursor UDP-N-acetylmuramoyl-L-alanine (UMA).</text>
</comment>
<evidence type="ECO:0000256" key="4">
    <source>
        <dbReference type="ARBA" id="ARBA00022598"/>
    </source>
</evidence>
<comment type="similarity">
    <text evidence="7">Belongs to the MurCDEF family.</text>
</comment>
<dbReference type="InterPro" id="IPR036615">
    <property type="entry name" value="Mur_ligase_C_dom_sf"/>
</dbReference>
<dbReference type="EMBL" id="BQKE01000001">
    <property type="protein sequence ID" value="GJM60533.1"/>
    <property type="molecule type" value="Genomic_DNA"/>
</dbReference>
<dbReference type="AlphaFoldDB" id="A0AAN4VVN3"/>
<dbReference type="GO" id="GO:0009252">
    <property type="term" value="P:peptidoglycan biosynthetic process"/>
    <property type="evidence" value="ECO:0007669"/>
    <property type="project" value="UniProtKB-UniRule"/>
</dbReference>
<name>A0AAN4VVN3_9BACT</name>
<evidence type="ECO:0000259" key="9">
    <source>
        <dbReference type="Pfam" id="PF02875"/>
    </source>
</evidence>
<keyword evidence="6 7" id="KW-0067">ATP-binding</keyword>
<evidence type="ECO:0000256" key="6">
    <source>
        <dbReference type="ARBA" id="ARBA00022840"/>
    </source>
</evidence>
<keyword evidence="7 8" id="KW-0573">Peptidoglycan synthesis</keyword>